<evidence type="ECO:0000256" key="5">
    <source>
        <dbReference type="ARBA" id="ARBA00023136"/>
    </source>
</evidence>
<keyword evidence="2" id="KW-1003">Cell membrane</keyword>
<evidence type="ECO:0000313" key="10">
    <source>
        <dbReference type="EMBL" id="MFE1353292.1"/>
    </source>
</evidence>
<keyword evidence="3 8" id="KW-0812">Transmembrane</keyword>
<comment type="subcellular location">
    <subcellularLocation>
        <location evidence="1">Cell membrane</location>
        <topology evidence="1">Multi-pass membrane protein</topology>
    </subcellularLocation>
</comment>
<proteinExistence type="inferred from homology"/>
<accession>A0ABW6GKN2</accession>
<dbReference type="PANTHER" id="PTHR30509">
    <property type="entry name" value="P-HYDROXYBENZOIC ACID EFFLUX PUMP SUBUNIT-RELATED"/>
    <property type="match status" value="1"/>
</dbReference>
<evidence type="ECO:0000256" key="2">
    <source>
        <dbReference type="ARBA" id="ARBA00022475"/>
    </source>
</evidence>
<evidence type="ECO:0000256" key="4">
    <source>
        <dbReference type="ARBA" id="ARBA00022989"/>
    </source>
</evidence>
<name>A0ABW6GKN2_9ACTN</name>
<feature type="transmembrane region" description="Helical" evidence="8">
    <location>
        <begin position="72"/>
        <end position="93"/>
    </location>
</feature>
<dbReference type="RefSeq" id="WP_380326521.1">
    <property type="nucleotide sequence ID" value="NZ_JBHYPW010000034.1"/>
</dbReference>
<feature type="transmembrane region" description="Helical" evidence="8">
    <location>
        <begin position="454"/>
        <end position="473"/>
    </location>
</feature>
<feature type="transmembrane region" description="Helical" evidence="8">
    <location>
        <begin position="413"/>
        <end position="434"/>
    </location>
</feature>
<dbReference type="Proteomes" id="UP001599542">
    <property type="component" value="Unassembled WGS sequence"/>
</dbReference>
<reference evidence="10 11" key="1">
    <citation type="submission" date="2024-09" db="EMBL/GenBank/DDBJ databases">
        <title>The Natural Products Discovery Center: Release of the First 8490 Sequenced Strains for Exploring Actinobacteria Biosynthetic Diversity.</title>
        <authorList>
            <person name="Kalkreuter E."/>
            <person name="Kautsar S.A."/>
            <person name="Yang D."/>
            <person name="Bader C.D."/>
            <person name="Teijaro C.N."/>
            <person name="Fluegel L."/>
            <person name="Davis C.M."/>
            <person name="Simpson J.R."/>
            <person name="Lauterbach L."/>
            <person name="Steele A.D."/>
            <person name="Gui C."/>
            <person name="Meng S."/>
            <person name="Li G."/>
            <person name="Viehrig K."/>
            <person name="Ye F."/>
            <person name="Su P."/>
            <person name="Kiefer A.F."/>
            <person name="Nichols A."/>
            <person name="Cepeda A.J."/>
            <person name="Yan W."/>
            <person name="Fan B."/>
            <person name="Jiang Y."/>
            <person name="Adhikari A."/>
            <person name="Zheng C.-J."/>
            <person name="Schuster L."/>
            <person name="Cowan T.M."/>
            <person name="Smanski M.J."/>
            <person name="Chevrette M.G."/>
            <person name="De Carvalho L.P.S."/>
            <person name="Shen B."/>
        </authorList>
    </citation>
    <scope>NUCLEOTIDE SEQUENCE [LARGE SCALE GENOMIC DNA]</scope>
    <source>
        <strain evidence="10 11">NPDC058753</strain>
    </source>
</reference>
<feature type="domain" description="Integral membrane bound transporter" evidence="9">
    <location>
        <begin position="377"/>
        <end position="495"/>
    </location>
</feature>
<keyword evidence="4 8" id="KW-1133">Transmembrane helix</keyword>
<protein>
    <submittedName>
        <fullName evidence="10">FUSC family protein</fullName>
    </submittedName>
</protein>
<evidence type="ECO:0000256" key="1">
    <source>
        <dbReference type="ARBA" id="ARBA00004651"/>
    </source>
</evidence>
<keyword evidence="11" id="KW-1185">Reference proteome</keyword>
<comment type="similarity">
    <text evidence="6">Belongs to the YccS/YhfK family.</text>
</comment>
<feature type="region of interest" description="Disordered" evidence="7">
    <location>
        <begin position="289"/>
        <end position="308"/>
    </location>
</feature>
<dbReference type="Pfam" id="PF13515">
    <property type="entry name" value="FUSC_2"/>
    <property type="match status" value="1"/>
</dbReference>
<evidence type="ECO:0000256" key="8">
    <source>
        <dbReference type="SAM" id="Phobius"/>
    </source>
</evidence>
<evidence type="ECO:0000313" key="11">
    <source>
        <dbReference type="Proteomes" id="UP001599542"/>
    </source>
</evidence>
<keyword evidence="5 8" id="KW-0472">Membrane</keyword>
<evidence type="ECO:0000256" key="7">
    <source>
        <dbReference type="SAM" id="MobiDB-lite"/>
    </source>
</evidence>
<sequence>MRPDWLTHPLRWQRGPVPWAATVRGAAGMAVPLGLAVAAGRPAEGVLAGLGAMFAGVNDRPAGRRTGAVQQAVPALAGALGLLLGAATGWWAVPLLGAVGVLSGAISVTGPVASAAAVQLTVLTVLGCGMPVPLPGWAKAACYLAGAGWLLLLRQLTTHPRPLHAERHAVAAVFDALADALDATGTDRAETARRRLTAALDRAGEQLRTDHHHTRTLRARLAAASALSEAGVALLRDARPLPARLATGPRRLADAVRADRLPGPLPVPAAETPATAAFDRAVLQAATAFGETPGTAEAPGARGRGARGRARGWARGYGLRRRLAGWVLGVRSEPRPGGPGAVPAVSAVPAVPAVRPWGRAGRAYGARVGVCVAASAALALGLRAGHWYWLPVTAAFLVKPDLGPLFSRVVNRFAGTVAGVLLVAALAPALPLPWWPVAAVAATGALIPVAQRHFAAQTAVITVTVLAFVTTGGDHGAAPGRLADTTLACALVLLVGHLPGLADTRARVGQRAAHALRHTQRYLDHVLLTERQDPDRPAAEDDAARRAELRRTAYRTLAQARAAAENAAAELRPGAPAEPDWLRLTVHAERLADAATAYAVERDHGAPAPATPAAARTLTRTLAAAADALDRPGPAAVPPAAPAALPPELDGVAAEVRRIRALAAAG</sequence>
<comment type="caution">
    <text evidence="10">The sequence shown here is derived from an EMBL/GenBank/DDBJ whole genome shotgun (WGS) entry which is preliminary data.</text>
</comment>
<evidence type="ECO:0000259" key="9">
    <source>
        <dbReference type="Pfam" id="PF13515"/>
    </source>
</evidence>
<feature type="transmembrane region" description="Helical" evidence="8">
    <location>
        <begin position="485"/>
        <end position="502"/>
    </location>
</feature>
<gene>
    <name evidence="10" type="ORF">ACFW6T_15035</name>
</gene>
<feature type="transmembrane region" description="Helical" evidence="8">
    <location>
        <begin position="364"/>
        <end position="382"/>
    </location>
</feature>
<evidence type="ECO:0000256" key="6">
    <source>
        <dbReference type="ARBA" id="ARBA00043993"/>
    </source>
</evidence>
<dbReference type="InterPro" id="IPR049453">
    <property type="entry name" value="Memb_transporter_dom"/>
</dbReference>
<organism evidence="10 11">
    <name type="scientific">Kitasatospora phosalacinea</name>
    <dbReference type="NCBI Taxonomy" id="2065"/>
    <lineage>
        <taxon>Bacteria</taxon>
        <taxon>Bacillati</taxon>
        <taxon>Actinomycetota</taxon>
        <taxon>Actinomycetes</taxon>
        <taxon>Kitasatosporales</taxon>
        <taxon>Streptomycetaceae</taxon>
        <taxon>Kitasatospora</taxon>
    </lineage>
</organism>
<evidence type="ECO:0000256" key="3">
    <source>
        <dbReference type="ARBA" id="ARBA00022692"/>
    </source>
</evidence>
<dbReference type="EMBL" id="JBHYPX010000026">
    <property type="protein sequence ID" value="MFE1353292.1"/>
    <property type="molecule type" value="Genomic_DNA"/>
</dbReference>
<dbReference type="PANTHER" id="PTHR30509:SF9">
    <property type="entry name" value="MULTIDRUG RESISTANCE PROTEIN MDTO"/>
    <property type="match status" value="1"/>
</dbReference>